<sequence>MLVSVLQPWISLVMLAEALAFVHSYLSRTHKTSNSWLFEKRGMKLI</sequence>
<keyword evidence="1" id="KW-0812">Transmembrane</keyword>
<dbReference type="EMBL" id="GBXM01074051">
    <property type="protein sequence ID" value="JAH34526.1"/>
    <property type="molecule type" value="Transcribed_RNA"/>
</dbReference>
<proteinExistence type="predicted"/>
<accession>A0A0E9RZM1</accession>
<evidence type="ECO:0000313" key="2">
    <source>
        <dbReference type="EMBL" id="JAH34526.1"/>
    </source>
</evidence>
<feature type="transmembrane region" description="Helical" evidence="1">
    <location>
        <begin position="6"/>
        <end position="26"/>
    </location>
</feature>
<protein>
    <submittedName>
        <fullName evidence="2">Uncharacterized protein</fullName>
    </submittedName>
</protein>
<keyword evidence="1" id="KW-1133">Transmembrane helix</keyword>
<name>A0A0E9RZM1_ANGAN</name>
<keyword evidence="1" id="KW-0472">Membrane</keyword>
<reference evidence="2" key="2">
    <citation type="journal article" date="2015" name="Fish Shellfish Immunol.">
        <title>Early steps in the European eel (Anguilla anguilla)-Vibrio vulnificus interaction in the gills: Role of the RtxA13 toxin.</title>
        <authorList>
            <person name="Callol A."/>
            <person name="Pajuelo D."/>
            <person name="Ebbesson L."/>
            <person name="Teles M."/>
            <person name="MacKenzie S."/>
            <person name="Amaro C."/>
        </authorList>
    </citation>
    <scope>NUCLEOTIDE SEQUENCE</scope>
</reference>
<dbReference type="AlphaFoldDB" id="A0A0E9RZM1"/>
<organism evidence="2">
    <name type="scientific">Anguilla anguilla</name>
    <name type="common">European freshwater eel</name>
    <name type="synonym">Muraena anguilla</name>
    <dbReference type="NCBI Taxonomy" id="7936"/>
    <lineage>
        <taxon>Eukaryota</taxon>
        <taxon>Metazoa</taxon>
        <taxon>Chordata</taxon>
        <taxon>Craniata</taxon>
        <taxon>Vertebrata</taxon>
        <taxon>Euteleostomi</taxon>
        <taxon>Actinopterygii</taxon>
        <taxon>Neopterygii</taxon>
        <taxon>Teleostei</taxon>
        <taxon>Anguilliformes</taxon>
        <taxon>Anguillidae</taxon>
        <taxon>Anguilla</taxon>
    </lineage>
</organism>
<reference evidence="2" key="1">
    <citation type="submission" date="2014-11" db="EMBL/GenBank/DDBJ databases">
        <authorList>
            <person name="Amaro Gonzalez C."/>
        </authorList>
    </citation>
    <scope>NUCLEOTIDE SEQUENCE</scope>
</reference>
<evidence type="ECO:0000256" key="1">
    <source>
        <dbReference type="SAM" id="Phobius"/>
    </source>
</evidence>